<evidence type="ECO:0000256" key="2">
    <source>
        <dbReference type="ARBA" id="ARBA00023136"/>
    </source>
</evidence>
<organism evidence="5 6">
    <name type="scientific">Parerythrobacter lacustris</name>
    <dbReference type="NCBI Taxonomy" id="2969984"/>
    <lineage>
        <taxon>Bacteria</taxon>
        <taxon>Pseudomonadati</taxon>
        <taxon>Pseudomonadota</taxon>
        <taxon>Alphaproteobacteria</taxon>
        <taxon>Sphingomonadales</taxon>
        <taxon>Erythrobacteraceae</taxon>
        <taxon>Parerythrobacter</taxon>
    </lineage>
</organism>
<evidence type="ECO:0000256" key="1">
    <source>
        <dbReference type="ARBA" id="ARBA00004442"/>
    </source>
</evidence>
<dbReference type="Gene3D" id="3.30.1330.60">
    <property type="entry name" value="OmpA-like domain"/>
    <property type="match status" value="1"/>
</dbReference>
<dbReference type="Pfam" id="PF00691">
    <property type="entry name" value="OmpA"/>
    <property type="match status" value="1"/>
</dbReference>
<dbReference type="InterPro" id="IPR006665">
    <property type="entry name" value="OmpA-like"/>
</dbReference>
<feature type="domain" description="OmpA-like" evidence="4">
    <location>
        <begin position="40"/>
        <end position="157"/>
    </location>
</feature>
<dbReference type="InterPro" id="IPR050330">
    <property type="entry name" value="Bact_OuterMem_StrucFunc"/>
</dbReference>
<dbReference type="RefSeq" id="WP_257595217.1">
    <property type="nucleotide sequence ID" value="NZ_JANKHH010000003.1"/>
</dbReference>
<dbReference type="EMBL" id="JANKHH010000003">
    <property type="protein sequence ID" value="MCR2833451.1"/>
    <property type="molecule type" value="Genomic_DNA"/>
</dbReference>
<keyword evidence="6" id="KW-1185">Reference proteome</keyword>
<dbReference type="SUPFAM" id="SSF103088">
    <property type="entry name" value="OmpA-like"/>
    <property type="match status" value="1"/>
</dbReference>
<dbReference type="InterPro" id="IPR036737">
    <property type="entry name" value="OmpA-like_sf"/>
</dbReference>
<dbReference type="PROSITE" id="PS51123">
    <property type="entry name" value="OMPA_2"/>
    <property type="match status" value="1"/>
</dbReference>
<dbReference type="Proteomes" id="UP001206067">
    <property type="component" value="Unassembled WGS sequence"/>
</dbReference>
<dbReference type="InterPro" id="IPR006664">
    <property type="entry name" value="OMP_bac"/>
</dbReference>
<evidence type="ECO:0000313" key="5">
    <source>
        <dbReference type="EMBL" id="MCR2833451.1"/>
    </source>
</evidence>
<comment type="caution">
    <text evidence="5">The sequence shown here is derived from an EMBL/GenBank/DDBJ whole genome shotgun (WGS) entry which is preliminary data.</text>
</comment>
<sequence>MAFAVPLLVSLAACVTMPERVGFSARQIEVLEGAGFRPVGSGYELGISNRVLFGFDSAGIVPETATMLAGLSKQLLDAEIYGAGIVGHTDAVGEDEYNVRLSRSRAEAVRDALIAGGMDLTRMRVDGLGESDPIESNDSETGRTQNRRVVIIVTPADALPVGR</sequence>
<name>A0ABT1XP60_9SPHN</name>
<evidence type="ECO:0000259" key="4">
    <source>
        <dbReference type="PROSITE" id="PS51123"/>
    </source>
</evidence>
<reference evidence="5 6" key="1">
    <citation type="submission" date="2022-08" db="EMBL/GenBank/DDBJ databases">
        <title>Polyphasic taxonomy analysis of Qipengyuania sp.RS5-5.</title>
        <authorList>
            <person name="Xamxidin M."/>
            <person name="Wu M."/>
        </authorList>
    </citation>
    <scope>NUCLEOTIDE SEQUENCE [LARGE SCALE GENOMIC DNA]</scope>
    <source>
        <strain evidence="5 6">RS5-5</strain>
    </source>
</reference>
<dbReference type="PANTHER" id="PTHR30329">
    <property type="entry name" value="STATOR ELEMENT OF FLAGELLAR MOTOR COMPLEX"/>
    <property type="match status" value="1"/>
</dbReference>
<comment type="subcellular location">
    <subcellularLocation>
        <location evidence="1">Cell outer membrane</location>
    </subcellularLocation>
</comment>
<evidence type="ECO:0000256" key="3">
    <source>
        <dbReference type="PROSITE-ProRule" id="PRU00473"/>
    </source>
</evidence>
<dbReference type="PANTHER" id="PTHR30329:SF17">
    <property type="entry name" value="LIPOPROTEIN YFIB-RELATED"/>
    <property type="match status" value="1"/>
</dbReference>
<proteinExistence type="predicted"/>
<dbReference type="PRINTS" id="PR01021">
    <property type="entry name" value="OMPADOMAIN"/>
</dbReference>
<keyword evidence="2 3" id="KW-0472">Membrane</keyword>
<accession>A0ABT1XP60</accession>
<gene>
    <name evidence="5" type="ORF">NSO95_05805</name>
</gene>
<evidence type="ECO:0000313" key="6">
    <source>
        <dbReference type="Proteomes" id="UP001206067"/>
    </source>
</evidence>
<protein>
    <submittedName>
        <fullName evidence="5">OmpA family protein</fullName>
    </submittedName>
</protein>
<dbReference type="CDD" id="cd07185">
    <property type="entry name" value="OmpA_C-like"/>
    <property type="match status" value="1"/>
</dbReference>